<evidence type="ECO:0000313" key="7">
    <source>
        <dbReference type="EMBL" id="EMY05086.1"/>
    </source>
</evidence>
<gene>
    <name evidence="7" type="ORF">LEP1GSC029_0686</name>
</gene>
<keyword evidence="3" id="KW-0687">Ribonucleoprotein</keyword>
<dbReference type="GO" id="GO:0003729">
    <property type="term" value="F:mRNA binding"/>
    <property type="evidence" value="ECO:0007669"/>
    <property type="project" value="TreeGrafter"/>
</dbReference>
<dbReference type="AlphaFoldDB" id="A0A829DA42"/>
<sequence length="524" mass="58485">MNAEREYKSYLAFLGRQKNLNILLSSGTGNLHVYPGIGGWKEMEILSGVLGNQETIRIATESTCSFIEAPHEGKIQEGKPAFINVFTEDPFIDLKNLKTLQRIIAGEIYYDLYKNSSNRKSDLHGKKGQSSSQKKERKTKMKESEKELFEKMLDASFKKKKAMEAGTKITAIVNSAKKDFVFVTAKEGKLPGIISSEEFMESGLPNPGEELEAYFLKEDHGDVHFTTCLSGDLLNKDLLEIAKKAEIPVLGQFVSEGDSGADVKIGEFSGFCPFSQIDPELKKSGLIGKRLKFLIQDFGNRNKLVVSQKKISDRAKEAKLGVLKQELKEGMFVTCKVKTIQNFGLIVEMDGGVTALVPISEATYKKNPELEKEFQVGQTLRARVLRIDWENQKFALTVKDFLKDPWAQTVPFKEGDIVKGTIDSLKPFGVFVKLDDHFNGLVPGRETGISNRVPLSQSFKPGEVVDVFVMEVNPEKKQISLSIQKAKEIQERMDYSSYLSVDTSGSTSSFGAILQNSLNKNKKK</sequence>
<evidence type="ECO:0000259" key="6">
    <source>
        <dbReference type="PROSITE" id="PS50126"/>
    </source>
</evidence>
<comment type="caution">
    <text evidence="7">The sequence shown here is derived from an EMBL/GenBank/DDBJ whole genome shotgun (WGS) entry which is preliminary data.</text>
</comment>
<dbReference type="EMBL" id="AFJL02000098">
    <property type="protein sequence ID" value="EMY05086.1"/>
    <property type="molecule type" value="Genomic_DNA"/>
</dbReference>
<dbReference type="Proteomes" id="UP000012329">
    <property type="component" value="Unassembled WGS sequence"/>
</dbReference>
<accession>A0A829DA42</accession>
<dbReference type="Pfam" id="PF23459">
    <property type="entry name" value="S1_RRP5"/>
    <property type="match status" value="1"/>
</dbReference>
<dbReference type="FunFam" id="2.40.50.140:FF:000103">
    <property type="entry name" value="protein RRP5 homolog"/>
    <property type="match status" value="2"/>
</dbReference>
<comment type="similarity">
    <text evidence="1">Belongs to the bacterial ribosomal protein bS1 family.</text>
</comment>
<organism evidence="7 8">
    <name type="scientific">Leptospira interrogans str. 2002000626</name>
    <dbReference type="NCBI Taxonomy" id="996803"/>
    <lineage>
        <taxon>Bacteria</taxon>
        <taxon>Pseudomonadati</taxon>
        <taxon>Spirochaetota</taxon>
        <taxon>Spirochaetia</taxon>
        <taxon>Leptospirales</taxon>
        <taxon>Leptospiraceae</taxon>
        <taxon>Leptospira</taxon>
    </lineage>
</organism>
<dbReference type="PANTHER" id="PTHR10724">
    <property type="entry name" value="30S RIBOSOMAL PROTEIN S1"/>
    <property type="match status" value="1"/>
</dbReference>
<evidence type="ECO:0000256" key="4">
    <source>
        <dbReference type="ARBA" id="ARBA00025604"/>
    </source>
</evidence>
<dbReference type="SMART" id="SM00316">
    <property type="entry name" value="S1"/>
    <property type="match status" value="4"/>
</dbReference>
<feature type="domain" description="S1 motif" evidence="6">
    <location>
        <begin position="415"/>
        <end position="484"/>
    </location>
</feature>
<name>A0A829DA42_LEPIR</name>
<dbReference type="InterPro" id="IPR012340">
    <property type="entry name" value="NA-bd_OB-fold"/>
</dbReference>
<keyword evidence="2" id="KW-0689">Ribosomal protein</keyword>
<dbReference type="SUPFAM" id="SSF50249">
    <property type="entry name" value="Nucleic acid-binding proteins"/>
    <property type="match status" value="3"/>
</dbReference>
<reference evidence="7 8" key="1">
    <citation type="submission" date="2013-02" db="EMBL/GenBank/DDBJ databases">
        <authorList>
            <person name="Harkins D.M."/>
            <person name="Durkin A.S."/>
            <person name="Brinkac L.M."/>
            <person name="Haft D.H."/>
            <person name="Selengut J.D."/>
            <person name="Sanka R."/>
            <person name="DePew J."/>
            <person name="Purushe J."/>
            <person name="Whelen A.C."/>
            <person name="Vinetz J.M."/>
            <person name="Sutton G.G."/>
            <person name="Nierman W.C."/>
            <person name="Fouts D.E."/>
        </authorList>
    </citation>
    <scope>NUCLEOTIDE SEQUENCE [LARGE SCALE GENOMIC DNA]</scope>
    <source>
        <strain evidence="7 8">2002000626</strain>
    </source>
</reference>
<dbReference type="GO" id="GO:0003735">
    <property type="term" value="F:structural constituent of ribosome"/>
    <property type="evidence" value="ECO:0007669"/>
    <property type="project" value="TreeGrafter"/>
</dbReference>
<evidence type="ECO:0000256" key="3">
    <source>
        <dbReference type="ARBA" id="ARBA00023274"/>
    </source>
</evidence>
<dbReference type="PROSITE" id="PS50126">
    <property type="entry name" value="S1"/>
    <property type="match status" value="2"/>
</dbReference>
<feature type="domain" description="S1 motif" evidence="6">
    <location>
        <begin position="330"/>
        <end position="399"/>
    </location>
</feature>
<dbReference type="InterPro" id="IPR035104">
    <property type="entry name" value="Ribosomal_protein_S1-like"/>
</dbReference>
<dbReference type="Pfam" id="PF00575">
    <property type="entry name" value="S1"/>
    <property type="match status" value="1"/>
</dbReference>
<evidence type="ECO:0000256" key="1">
    <source>
        <dbReference type="ARBA" id="ARBA00006767"/>
    </source>
</evidence>
<feature type="region of interest" description="Disordered" evidence="5">
    <location>
        <begin position="119"/>
        <end position="143"/>
    </location>
</feature>
<dbReference type="GO" id="GO:0006412">
    <property type="term" value="P:translation"/>
    <property type="evidence" value="ECO:0007669"/>
    <property type="project" value="TreeGrafter"/>
</dbReference>
<dbReference type="InterPro" id="IPR003029">
    <property type="entry name" value="S1_domain"/>
</dbReference>
<protein>
    <submittedName>
        <fullName evidence="7">S1 RNA binding domain protein</fullName>
    </submittedName>
</protein>
<dbReference type="PRINTS" id="PR00681">
    <property type="entry name" value="RIBOSOMALS1"/>
</dbReference>
<evidence type="ECO:0000313" key="8">
    <source>
        <dbReference type="Proteomes" id="UP000012329"/>
    </source>
</evidence>
<comment type="function">
    <text evidence="4">Binds mRNA; thus facilitating recognition of the initiation point. It is needed to translate mRNA with a short Shine-Dalgarno (SD) purine-rich sequence.</text>
</comment>
<evidence type="ECO:0000256" key="5">
    <source>
        <dbReference type="SAM" id="MobiDB-lite"/>
    </source>
</evidence>
<dbReference type="GO" id="GO:0022627">
    <property type="term" value="C:cytosolic small ribosomal subunit"/>
    <property type="evidence" value="ECO:0007669"/>
    <property type="project" value="TreeGrafter"/>
</dbReference>
<dbReference type="InterPro" id="IPR050437">
    <property type="entry name" value="Ribos_protein_bS1-like"/>
</dbReference>
<evidence type="ECO:0000256" key="2">
    <source>
        <dbReference type="ARBA" id="ARBA00022980"/>
    </source>
</evidence>
<proteinExistence type="inferred from homology"/>
<dbReference type="InterPro" id="IPR057302">
    <property type="entry name" value="Rrp5_S1"/>
</dbReference>
<dbReference type="Gene3D" id="2.40.50.140">
    <property type="entry name" value="Nucleic acid-binding proteins"/>
    <property type="match status" value="2"/>
</dbReference>
<dbReference type="PANTHER" id="PTHR10724:SF7">
    <property type="entry name" value="SMALL RIBOSOMAL SUBUNIT PROTEIN BS1C"/>
    <property type="match status" value="1"/>
</dbReference>